<dbReference type="GO" id="GO:0003723">
    <property type="term" value="F:RNA binding"/>
    <property type="evidence" value="ECO:0007669"/>
    <property type="project" value="InterPro"/>
</dbReference>
<dbReference type="OrthoDB" id="25720at2157"/>
<comment type="function">
    <text evidence="4">Formation of pseudouridine at positions 38, 39 and 40 in the anticodon stem and loop of transfer RNAs.</text>
</comment>
<feature type="active site" description="Nucleophile" evidence="4 5">
    <location>
        <position position="55"/>
    </location>
</feature>
<comment type="similarity">
    <text evidence="1 4 7">Belongs to the tRNA pseudouridine synthase TruA family.</text>
</comment>
<dbReference type="InterPro" id="IPR001406">
    <property type="entry name" value="PsdUridine_synth_TruA"/>
</dbReference>
<dbReference type="Pfam" id="PF01416">
    <property type="entry name" value="PseudoU_synth_1"/>
    <property type="match status" value="1"/>
</dbReference>
<dbReference type="GO" id="GO:0031119">
    <property type="term" value="P:tRNA pseudouridine synthesis"/>
    <property type="evidence" value="ECO:0007669"/>
    <property type="project" value="UniProtKB-UniRule"/>
</dbReference>
<keyword evidence="2 4" id="KW-0819">tRNA processing</keyword>
<organism evidence="9 10">
    <name type="scientific">Thermococcus paralvinellae</name>
    <dbReference type="NCBI Taxonomy" id="582419"/>
    <lineage>
        <taxon>Archaea</taxon>
        <taxon>Methanobacteriati</taxon>
        <taxon>Methanobacteriota</taxon>
        <taxon>Thermococci</taxon>
        <taxon>Thermococcales</taxon>
        <taxon>Thermococcaceae</taxon>
        <taxon>Thermococcus</taxon>
    </lineage>
</organism>
<evidence type="ECO:0000256" key="1">
    <source>
        <dbReference type="ARBA" id="ARBA00009375"/>
    </source>
</evidence>
<dbReference type="PIRSF" id="PIRSF001430">
    <property type="entry name" value="tRNA_psdUrid_synth"/>
    <property type="match status" value="1"/>
</dbReference>
<feature type="domain" description="Pseudouridine synthase I TruA alpha/beta" evidence="8">
    <location>
        <begin position="130"/>
        <end position="227"/>
    </location>
</feature>
<dbReference type="EC" id="5.4.99.12" evidence="4"/>
<dbReference type="InterPro" id="IPR020103">
    <property type="entry name" value="PsdUridine_synth_cat_dom_sf"/>
</dbReference>
<evidence type="ECO:0000256" key="3">
    <source>
        <dbReference type="ARBA" id="ARBA00023235"/>
    </source>
</evidence>
<keyword evidence="10" id="KW-1185">Reference proteome</keyword>
<dbReference type="HAMAP" id="MF_00171">
    <property type="entry name" value="TruA"/>
    <property type="match status" value="1"/>
</dbReference>
<keyword evidence="3 4" id="KW-0413">Isomerase</keyword>
<comment type="catalytic activity">
    <reaction evidence="4 7">
        <text>uridine(38/39/40) in tRNA = pseudouridine(38/39/40) in tRNA</text>
        <dbReference type="Rhea" id="RHEA:22376"/>
        <dbReference type="Rhea" id="RHEA-COMP:10085"/>
        <dbReference type="Rhea" id="RHEA-COMP:10087"/>
        <dbReference type="ChEBI" id="CHEBI:65314"/>
        <dbReference type="ChEBI" id="CHEBI:65315"/>
        <dbReference type="EC" id="5.4.99.12"/>
    </reaction>
</comment>
<evidence type="ECO:0000313" key="10">
    <source>
        <dbReference type="Proteomes" id="UP000019027"/>
    </source>
</evidence>
<evidence type="ECO:0000313" key="9">
    <source>
        <dbReference type="EMBL" id="AHF79866.1"/>
    </source>
</evidence>
<dbReference type="GO" id="GO:0160147">
    <property type="term" value="F:tRNA pseudouridine(38-40) synthase activity"/>
    <property type="evidence" value="ECO:0007669"/>
    <property type="project" value="UniProtKB-EC"/>
</dbReference>
<dbReference type="KEGG" id="ths:TES1_0472"/>
<evidence type="ECO:0000256" key="5">
    <source>
        <dbReference type="PIRSR" id="PIRSR001430-1"/>
    </source>
</evidence>
<dbReference type="Proteomes" id="UP000019027">
    <property type="component" value="Chromosome"/>
</dbReference>
<dbReference type="FunFam" id="3.30.70.580:FF:000001">
    <property type="entry name" value="tRNA pseudouridine synthase A"/>
    <property type="match status" value="1"/>
</dbReference>
<reference evidence="9 10" key="1">
    <citation type="journal article" date="2014" name="Int. J. Syst. Evol. Microbiol.">
        <title>Thermococcus paralvinellae sp. nov. and Thermococcus cleftensis sp. nov. of hyperthermophilic heterotrophs from deep-sea hydrothermal vents.</title>
        <authorList>
            <person name="Hensley S.A."/>
            <person name="Jung J.H."/>
            <person name="Park C.S."/>
            <person name="Holden J.F."/>
        </authorList>
    </citation>
    <scope>NUCLEOTIDE SEQUENCE [LARGE SCALE GENOMIC DNA]</scope>
    <source>
        <strain evidence="9 10">ES1</strain>
    </source>
</reference>
<dbReference type="Gene3D" id="3.30.70.580">
    <property type="entry name" value="Pseudouridine synthase I, catalytic domain, N-terminal subdomain"/>
    <property type="match status" value="1"/>
</dbReference>
<name>W0I1F0_9EURY</name>
<dbReference type="InterPro" id="IPR020094">
    <property type="entry name" value="TruA/RsuA/RluB/E/F_N"/>
</dbReference>
<proteinExistence type="inferred from homology"/>
<dbReference type="InterPro" id="IPR020097">
    <property type="entry name" value="PsdUridine_synth_TruA_a/b_dom"/>
</dbReference>
<protein>
    <recommendedName>
        <fullName evidence="4">tRNA pseudouridine synthase A</fullName>
        <ecNumber evidence="4">5.4.99.12</ecNumber>
    </recommendedName>
    <alternativeName>
        <fullName evidence="4">tRNA pseudouridine(38-40) synthase</fullName>
    </alternativeName>
    <alternativeName>
        <fullName evidence="4">tRNA pseudouridylate synthase I</fullName>
    </alternativeName>
    <alternativeName>
        <fullName evidence="4">tRNA-uridine isomerase I</fullName>
    </alternativeName>
</protein>
<dbReference type="STRING" id="582419.TES1_0472"/>
<dbReference type="RefSeq" id="WP_042679896.1">
    <property type="nucleotide sequence ID" value="NZ_CP006965.1"/>
</dbReference>
<dbReference type="InterPro" id="IPR020095">
    <property type="entry name" value="PsdUridine_synth_TruA_C"/>
</dbReference>
<gene>
    <name evidence="4" type="primary">truA</name>
    <name evidence="9" type="ORF">TES1_0472</name>
</gene>
<dbReference type="CDD" id="cd02866">
    <property type="entry name" value="PseudoU_synth_TruA_Archea"/>
    <property type="match status" value="1"/>
</dbReference>
<dbReference type="AlphaFoldDB" id="W0I1F0"/>
<evidence type="ECO:0000256" key="2">
    <source>
        <dbReference type="ARBA" id="ARBA00022694"/>
    </source>
</evidence>
<feature type="binding site" evidence="4 6">
    <location>
        <position position="110"/>
    </location>
    <ligand>
        <name>substrate</name>
    </ligand>
</feature>
<evidence type="ECO:0000256" key="6">
    <source>
        <dbReference type="PIRSR" id="PIRSR001430-2"/>
    </source>
</evidence>
<dbReference type="GeneID" id="24906202"/>
<dbReference type="EMBL" id="CP006965">
    <property type="protein sequence ID" value="AHF79866.1"/>
    <property type="molecule type" value="Genomic_DNA"/>
</dbReference>
<evidence type="ECO:0000256" key="7">
    <source>
        <dbReference type="RuleBase" id="RU003792"/>
    </source>
</evidence>
<evidence type="ECO:0000256" key="4">
    <source>
        <dbReference type="HAMAP-Rule" id="MF_00171"/>
    </source>
</evidence>
<sequence length="266" mass="31066">MRIALKIAYDGSKFYGFQRQPELRTVEGEIIKVLQKLNLIESPEKANFKGASRTDRGVSAFGNVVAFDTENPKLAQPRILNHHLRDVWVLGIAQVPEDFHPRFWAKSKIYRYYLVNEGFDIDAMKECGRLFVGTHDFSAFAKLEKFRDPIREVTKLEIIPKGDIIVIEIEGKSFLWEMVRRIVTALKLCGLGIIKAEDIRRMLNRKTNKRLPAAPPENLVLWEIKYDKVNFQIDEYSLKKIRQEFFEKFSYALIRTSIFKDFLSFL</sequence>
<dbReference type="PANTHER" id="PTHR11142">
    <property type="entry name" value="PSEUDOURIDYLATE SYNTHASE"/>
    <property type="match status" value="1"/>
</dbReference>
<dbReference type="HOGENOM" id="CLU_014673_4_2_2"/>
<dbReference type="Gene3D" id="3.30.70.660">
    <property type="entry name" value="Pseudouridine synthase I, catalytic domain, C-terminal subdomain"/>
    <property type="match status" value="1"/>
</dbReference>
<dbReference type="NCBIfam" id="TIGR00071">
    <property type="entry name" value="hisT_truA"/>
    <property type="match status" value="1"/>
</dbReference>
<comment type="caution">
    <text evidence="4">Lacks conserved residue(s) required for the propagation of feature annotation.</text>
</comment>
<dbReference type="PANTHER" id="PTHR11142:SF0">
    <property type="entry name" value="TRNA PSEUDOURIDINE SYNTHASE-LIKE 1"/>
    <property type="match status" value="1"/>
</dbReference>
<evidence type="ECO:0000259" key="8">
    <source>
        <dbReference type="Pfam" id="PF01416"/>
    </source>
</evidence>
<dbReference type="SUPFAM" id="SSF55120">
    <property type="entry name" value="Pseudouridine synthase"/>
    <property type="match status" value="1"/>
</dbReference>
<accession>W0I1F0</accession>